<feature type="region of interest" description="Disordered" evidence="1">
    <location>
        <begin position="244"/>
        <end position="273"/>
    </location>
</feature>
<feature type="compositionally biased region" description="Polar residues" evidence="1">
    <location>
        <begin position="405"/>
        <end position="415"/>
    </location>
</feature>
<feature type="compositionally biased region" description="Low complexity" evidence="1">
    <location>
        <begin position="252"/>
        <end position="266"/>
    </location>
</feature>
<dbReference type="OrthoDB" id="308328at2759"/>
<feature type="region of interest" description="Disordered" evidence="1">
    <location>
        <begin position="397"/>
        <end position="421"/>
    </location>
</feature>
<gene>
    <name evidence="3" type="ORF">PSON_ATCC_30995.1.T0120124</name>
</gene>
<feature type="compositionally biased region" description="Low complexity" evidence="1">
    <location>
        <begin position="118"/>
        <end position="135"/>
    </location>
</feature>
<feature type="compositionally biased region" description="Polar residues" evidence="1">
    <location>
        <begin position="153"/>
        <end position="165"/>
    </location>
</feature>
<evidence type="ECO:0000259" key="2">
    <source>
        <dbReference type="Pfam" id="PF19016"/>
    </source>
</evidence>
<proteinExistence type="predicted"/>
<dbReference type="Proteomes" id="UP000692954">
    <property type="component" value="Unassembled WGS sequence"/>
</dbReference>
<keyword evidence="4" id="KW-1185">Reference proteome</keyword>
<organism evidence="3 4">
    <name type="scientific">Paramecium sonneborni</name>
    <dbReference type="NCBI Taxonomy" id="65129"/>
    <lineage>
        <taxon>Eukaryota</taxon>
        <taxon>Sar</taxon>
        <taxon>Alveolata</taxon>
        <taxon>Ciliophora</taxon>
        <taxon>Intramacronucleata</taxon>
        <taxon>Oligohymenophorea</taxon>
        <taxon>Peniculida</taxon>
        <taxon>Parameciidae</taxon>
        <taxon>Paramecium</taxon>
    </lineage>
</organism>
<dbReference type="AlphaFoldDB" id="A0A8S1L6I8"/>
<name>A0A8S1L6I8_9CILI</name>
<protein>
    <recommendedName>
        <fullName evidence="2">DUF5745 domain-containing protein</fullName>
    </recommendedName>
</protein>
<evidence type="ECO:0000313" key="4">
    <source>
        <dbReference type="Proteomes" id="UP000692954"/>
    </source>
</evidence>
<feature type="region of interest" description="Disordered" evidence="1">
    <location>
        <begin position="118"/>
        <end position="210"/>
    </location>
</feature>
<sequence length="569" mass="68139">MNSDVQDIIDLYQQIVSNLDLDPQRDVTIEQLKNERNYCTIFRIMFPFLEKEIDNIQKERNPTGEKLQGLIEFLSYPVLTMDLSHISGHSIAQGDLRHLYNFLQILLELSKLYKDQAQNSRSNSSSQQNFQQNNSTPPEQQSDYFHDNAEYELSSQEEGGNQQTKQIKRNKSQKDLKNNSNQDKNAAATKNQLSNNQRKSSARKDDQKKVINSKENQLKAISNNLLPVTQLQQRIITQDPNIATKYKKQQQQKKSQQKQQQNQSSPKQEEQLDQLDFDFPDISEIDYDFLEQHDEEEINQLEDDDPTKVKYIREQQKDNIRKLLQEKMKEGEELEDRPEIDDFIDFQIKVIKESLGKMKIQPPSDEKETIEKIIKNRNQYKEFLKDYLKTYQQKQKKQELQQNKSIQNQKQLTKMNQKKKDDLKKEFENEHLSMYYKLRDEKLNYLRKIHRIIFELEKRKIIDEKKDHLQMRRQQNIITRNALASVENAYNDKITMLKEKLQNERKDRHVAGVAQKQILSKLEKELKDEKIKQIQELKDIWRQEKERFDYLMKDDGELEKRILQIYKKY</sequence>
<feature type="compositionally biased region" description="Polar residues" evidence="1">
    <location>
        <begin position="178"/>
        <end position="199"/>
    </location>
</feature>
<comment type="caution">
    <text evidence="3">The sequence shown here is derived from an EMBL/GenBank/DDBJ whole genome shotgun (WGS) entry which is preliminary data.</text>
</comment>
<dbReference type="Pfam" id="PF19016">
    <property type="entry name" value="DUF5745"/>
    <property type="match status" value="1"/>
</dbReference>
<evidence type="ECO:0000313" key="3">
    <source>
        <dbReference type="EMBL" id="CAD8058284.1"/>
    </source>
</evidence>
<reference evidence="3" key="1">
    <citation type="submission" date="2021-01" db="EMBL/GenBank/DDBJ databases">
        <authorList>
            <consortium name="Genoscope - CEA"/>
            <person name="William W."/>
        </authorList>
    </citation>
    <scope>NUCLEOTIDE SEQUENCE</scope>
</reference>
<feature type="domain" description="DUF5745" evidence="2">
    <location>
        <begin position="68"/>
        <end position="109"/>
    </location>
</feature>
<accession>A0A8S1L6I8</accession>
<evidence type="ECO:0000256" key="1">
    <source>
        <dbReference type="SAM" id="MobiDB-lite"/>
    </source>
</evidence>
<dbReference type="InterPro" id="IPR044039">
    <property type="entry name" value="DUF5745"/>
</dbReference>
<dbReference type="EMBL" id="CAJJDN010000012">
    <property type="protein sequence ID" value="CAD8058284.1"/>
    <property type="molecule type" value="Genomic_DNA"/>
</dbReference>